<dbReference type="InterPro" id="IPR045064">
    <property type="entry name" value="Reticulon-like"/>
</dbReference>
<dbReference type="PROSITE" id="PS50845">
    <property type="entry name" value="RETICULON"/>
    <property type="match status" value="1"/>
</dbReference>
<evidence type="ECO:0000313" key="9">
    <source>
        <dbReference type="Proteomes" id="UP000583929"/>
    </source>
</evidence>
<organism evidence="8 9">
    <name type="scientific">Cannabis sativa</name>
    <name type="common">Hemp</name>
    <name type="synonym">Marijuana</name>
    <dbReference type="NCBI Taxonomy" id="3483"/>
    <lineage>
        <taxon>Eukaryota</taxon>
        <taxon>Viridiplantae</taxon>
        <taxon>Streptophyta</taxon>
        <taxon>Embryophyta</taxon>
        <taxon>Tracheophyta</taxon>
        <taxon>Spermatophyta</taxon>
        <taxon>Magnoliopsida</taxon>
        <taxon>eudicotyledons</taxon>
        <taxon>Gunneridae</taxon>
        <taxon>Pentapetalae</taxon>
        <taxon>rosids</taxon>
        <taxon>fabids</taxon>
        <taxon>Rosales</taxon>
        <taxon>Cannabaceae</taxon>
        <taxon>Cannabis</taxon>
    </lineage>
</organism>
<reference evidence="8 9" key="1">
    <citation type="journal article" date="2020" name="bioRxiv">
        <title>Sequence and annotation of 42 cannabis genomes reveals extensive copy number variation in cannabinoid synthesis and pathogen resistance genes.</title>
        <authorList>
            <person name="Mckernan K.J."/>
            <person name="Helbert Y."/>
            <person name="Kane L.T."/>
            <person name="Ebling H."/>
            <person name="Zhang L."/>
            <person name="Liu B."/>
            <person name="Eaton Z."/>
            <person name="Mclaughlin S."/>
            <person name="Kingan S."/>
            <person name="Baybayan P."/>
            <person name="Concepcion G."/>
            <person name="Jordan M."/>
            <person name="Riva A."/>
            <person name="Barbazuk W."/>
            <person name="Harkins T."/>
        </authorList>
    </citation>
    <scope>NUCLEOTIDE SEQUENCE [LARGE SCALE GENOMIC DNA]</scope>
    <source>
        <strain evidence="9">cv. Jamaican Lion 4</strain>
        <tissue evidence="8">Leaf</tissue>
    </source>
</reference>
<keyword evidence="2 6" id="KW-0812">Transmembrane</keyword>
<evidence type="ECO:0000256" key="2">
    <source>
        <dbReference type="ARBA" id="ARBA00022692"/>
    </source>
</evidence>
<dbReference type="AlphaFoldDB" id="A0A7J6HZX1"/>
<feature type="transmembrane region" description="Helical" evidence="6">
    <location>
        <begin position="39"/>
        <end position="56"/>
    </location>
</feature>
<gene>
    <name evidence="8" type="ORF">G4B88_004390</name>
</gene>
<sequence length="216" mass="25077">MSDSDNEISNGGRLFGRERPIHQVLGGGKVADVLLWKERNISAALLVGMTVIWFLFEVVEYNFVTLLCHIFITTMLVFYIWSTCAAHFHWTRPQIPKVVLDDSAFGKAASTFHKRFNESLPKFLEIACGNDLPLFFLAIISLYVVSVIGNYFSFLNFLYFGFVCMGTLPFLYDRYEDEVDRFAVRLIREIKRTYRKLDSNFLNKIPRGPVNEKKYR</sequence>
<keyword evidence="3 6" id="KW-0256">Endoplasmic reticulum</keyword>
<dbReference type="EMBL" id="JAATIQ010000014">
    <property type="protein sequence ID" value="KAF4400847.1"/>
    <property type="molecule type" value="Genomic_DNA"/>
</dbReference>
<comment type="caution">
    <text evidence="8">The sequence shown here is derived from an EMBL/GenBank/DDBJ whole genome shotgun (WGS) entry which is preliminary data.</text>
</comment>
<evidence type="ECO:0000256" key="5">
    <source>
        <dbReference type="ARBA" id="ARBA00023136"/>
    </source>
</evidence>
<dbReference type="InterPro" id="IPR003388">
    <property type="entry name" value="Reticulon"/>
</dbReference>
<feature type="transmembrane region" description="Helical" evidence="6">
    <location>
        <begin position="123"/>
        <end position="145"/>
    </location>
</feature>
<comment type="subcellular location">
    <subcellularLocation>
        <location evidence="1 6">Endoplasmic reticulum membrane</location>
        <topology evidence="1 6">Multi-pass membrane protein</topology>
    </subcellularLocation>
</comment>
<name>A0A7J6HZX1_CANSA</name>
<evidence type="ECO:0000256" key="4">
    <source>
        <dbReference type="ARBA" id="ARBA00022989"/>
    </source>
</evidence>
<evidence type="ECO:0000313" key="8">
    <source>
        <dbReference type="EMBL" id="KAF4400847.1"/>
    </source>
</evidence>
<feature type="domain" description="Reticulon" evidence="7">
    <location>
        <begin position="30"/>
        <end position="216"/>
    </location>
</feature>
<keyword evidence="9" id="KW-1185">Reference proteome</keyword>
<evidence type="ECO:0000256" key="3">
    <source>
        <dbReference type="ARBA" id="ARBA00022824"/>
    </source>
</evidence>
<accession>A0A7J6HZX1</accession>
<keyword evidence="4 6" id="KW-1133">Transmembrane helix</keyword>
<dbReference type="GO" id="GO:0009617">
    <property type="term" value="P:response to bacterium"/>
    <property type="evidence" value="ECO:0007669"/>
    <property type="project" value="InterPro"/>
</dbReference>
<evidence type="ECO:0000256" key="1">
    <source>
        <dbReference type="ARBA" id="ARBA00004477"/>
    </source>
</evidence>
<evidence type="ECO:0000259" key="7">
    <source>
        <dbReference type="PROSITE" id="PS50845"/>
    </source>
</evidence>
<evidence type="ECO:0000256" key="6">
    <source>
        <dbReference type="RuleBase" id="RU363132"/>
    </source>
</evidence>
<dbReference type="Proteomes" id="UP000583929">
    <property type="component" value="Unassembled WGS sequence"/>
</dbReference>
<keyword evidence="5 6" id="KW-0472">Membrane</keyword>
<dbReference type="PANTHER" id="PTHR10994">
    <property type="entry name" value="RETICULON"/>
    <property type="match status" value="1"/>
</dbReference>
<dbReference type="Pfam" id="PF02453">
    <property type="entry name" value="Reticulon"/>
    <property type="match status" value="1"/>
</dbReference>
<proteinExistence type="predicted"/>
<dbReference type="PANTHER" id="PTHR10994:SF85">
    <property type="entry name" value="RETICULON-LIKE PROTEIN B9"/>
    <property type="match status" value="1"/>
</dbReference>
<feature type="transmembrane region" description="Helical" evidence="6">
    <location>
        <begin position="62"/>
        <end position="82"/>
    </location>
</feature>
<protein>
    <recommendedName>
        <fullName evidence="6">Reticulon-like protein</fullName>
    </recommendedName>
</protein>
<dbReference type="GO" id="GO:0005789">
    <property type="term" value="C:endoplasmic reticulum membrane"/>
    <property type="evidence" value="ECO:0007669"/>
    <property type="project" value="UniProtKB-SubCell"/>
</dbReference>